<name>A0AAD3XLI1_NEPGR</name>
<evidence type="ECO:0000313" key="4">
    <source>
        <dbReference type="EMBL" id="GMH08790.1"/>
    </source>
</evidence>
<keyword evidence="2" id="KW-0472">Membrane</keyword>
<keyword evidence="2" id="KW-1133">Transmembrane helix</keyword>
<evidence type="ECO:0000313" key="5">
    <source>
        <dbReference type="Proteomes" id="UP001279734"/>
    </source>
</evidence>
<dbReference type="Pfam" id="PF24583">
    <property type="entry name" value="DUF7610"/>
    <property type="match status" value="1"/>
</dbReference>
<keyword evidence="1" id="KW-0175">Coiled coil</keyword>
<dbReference type="InterPro" id="IPR056029">
    <property type="entry name" value="DUF7610"/>
</dbReference>
<dbReference type="AlphaFoldDB" id="A0AAD3XLI1"/>
<accession>A0AAD3XLI1</accession>
<keyword evidence="2" id="KW-0812">Transmembrane</keyword>
<reference evidence="4" key="1">
    <citation type="submission" date="2023-05" db="EMBL/GenBank/DDBJ databases">
        <title>Nepenthes gracilis genome sequencing.</title>
        <authorList>
            <person name="Fukushima K."/>
        </authorList>
    </citation>
    <scope>NUCLEOTIDE SEQUENCE</scope>
    <source>
        <strain evidence="4">SING2019-196</strain>
    </source>
</reference>
<comment type="caution">
    <text evidence="4">The sequence shown here is derived from an EMBL/GenBank/DDBJ whole genome shotgun (WGS) entry which is preliminary data.</text>
</comment>
<evidence type="ECO:0000259" key="3">
    <source>
        <dbReference type="Pfam" id="PF24583"/>
    </source>
</evidence>
<proteinExistence type="predicted"/>
<protein>
    <recommendedName>
        <fullName evidence="3">DUF7610 domain-containing protein</fullName>
    </recommendedName>
</protein>
<sequence length="229" mass="25250">MGKKKYAYAILQKKLEELESQRNAFLEEKPCGEQLIVSEEMEQRISFIKNLLAAELKAASQSNQKQPLHRLAHLAHRLQILEAAFRNNSDDDCLAAADSSITVHNDVISDDLGSDSDSCPTCSCTDSCRNDDDDDRGEFDSTAGLMAVYDNPVFSCGHSALIEAFGEDEEEEERDVRSVETEAPRFAGGCGYWRGVGSAMMVGAVLMGMAMVSDYFYLLAYPPLFPPPT</sequence>
<feature type="domain" description="DUF7610" evidence="3">
    <location>
        <begin position="11"/>
        <end position="90"/>
    </location>
</feature>
<feature type="coiled-coil region" evidence="1">
    <location>
        <begin position="1"/>
        <end position="28"/>
    </location>
</feature>
<gene>
    <name evidence="4" type="ORF">Nepgr_010630</name>
</gene>
<evidence type="ECO:0000256" key="1">
    <source>
        <dbReference type="SAM" id="Coils"/>
    </source>
</evidence>
<evidence type="ECO:0000256" key="2">
    <source>
        <dbReference type="SAM" id="Phobius"/>
    </source>
</evidence>
<organism evidence="4 5">
    <name type="scientific">Nepenthes gracilis</name>
    <name type="common">Slender pitcher plant</name>
    <dbReference type="NCBI Taxonomy" id="150966"/>
    <lineage>
        <taxon>Eukaryota</taxon>
        <taxon>Viridiplantae</taxon>
        <taxon>Streptophyta</taxon>
        <taxon>Embryophyta</taxon>
        <taxon>Tracheophyta</taxon>
        <taxon>Spermatophyta</taxon>
        <taxon>Magnoliopsida</taxon>
        <taxon>eudicotyledons</taxon>
        <taxon>Gunneridae</taxon>
        <taxon>Pentapetalae</taxon>
        <taxon>Caryophyllales</taxon>
        <taxon>Nepenthaceae</taxon>
        <taxon>Nepenthes</taxon>
    </lineage>
</organism>
<keyword evidence="5" id="KW-1185">Reference proteome</keyword>
<dbReference type="Proteomes" id="UP001279734">
    <property type="component" value="Unassembled WGS sequence"/>
</dbReference>
<dbReference type="EMBL" id="BSYO01000008">
    <property type="protein sequence ID" value="GMH08790.1"/>
    <property type="molecule type" value="Genomic_DNA"/>
</dbReference>
<feature type="transmembrane region" description="Helical" evidence="2">
    <location>
        <begin position="199"/>
        <end position="220"/>
    </location>
</feature>